<dbReference type="PANTHER" id="PTHR31389:SF4">
    <property type="entry name" value="LD39211P"/>
    <property type="match status" value="1"/>
</dbReference>
<dbReference type="AlphaFoldDB" id="A0A914VZQ0"/>
<dbReference type="WBParaSite" id="PSAMB.scaffold2733size21590.g18939.t1">
    <property type="protein sequence ID" value="PSAMB.scaffold2733size21590.g18939.t1"/>
    <property type="gene ID" value="PSAMB.scaffold2733size21590.g18939"/>
</dbReference>
<dbReference type="Proteomes" id="UP000887566">
    <property type="component" value="Unplaced"/>
</dbReference>
<accession>A0A914VZQ0</accession>
<feature type="transmembrane region" description="Helical" evidence="1">
    <location>
        <begin position="20"/>
        <end position="39"/>
    </location>
</feature>
<dbReference type="InterPro" id="IPR012444">
    <property type="entry name" value="DUF1647"/>
</dbReference>
<sequence length="434" mass="50134">MSLQSRIRRILISKRRLLQFIVFCCLALIVVGWIYSQYFRPAQEYVPQVVQNIWLPKKRACQCKKLRPNPAESVNARPYCYENPLDDTVVGKQFKCTSRQYLEKLNLHEIHPLTSLVPAAQEVTFATAAKPDDLMNLRALIASIQKFYPNSALIIYDLGEETETRAKRLRFALKNVSGVQVKDSYKERFPPWTKDTDALTPILMADAIRHYGRVVWLRPQMTVASSILRKAILTSCPNGSQTSCDRAKNNIILLGSGRQFEEPVELGFIAHFPVTSDIKRNLRYHNSSAIYVERHPQSYELIRWLILCGLDPSCWSCKSRRGENLDCLPYILPLLLYHRLGNNEEFTLALTGAVVEQPPRPSECHFWCQTLSIDSWNMTARMTEFEHKKEKAQKTFSRDVLHYLYWLDVEPTEEGTEQTISVHKRKIGKTLLNN</sequence>
<proteinExistence type="predicted"/>
<keyword evidence="1" id="KW-0472">Membrane</keyword>
<reference evidence="3" key="1">
    <citation type="submission" date="2022-11" db="UniProtKB">
        <authorList>
            <consortium name="WormBaseParasite"/>
        </authorList>
    </citation>
    <scope>IDENTIFICATION</scope>
</reference>
<evidence type="ECO:0000256" key="1">
    <source>
        <dbReference type="SAM" id="Phobius"/>
    </source>
</evidence>
<protein>
    <submittedName>
        <fullName evidence="3">Uncharacterized protein</fullName>
    </submittedName>
</protein>
<organism evidence="2 3">
    <name type="scientific">Plectus sambesii</name>
    <dbReference type="NCBI Taxonomy" id="2011161"/>
    <lineage>
        <taxon>Eukaryota</taxon>
        <taxon>Metazoa</taxon>
        <taxon>Ecdysozoa</taxon>
        <taxon>Nematoda</taxon>
        <taxon>Chromadorea</taxon>
        <taxon>Plectida</taxon>
        <taxon>Plectina</taxon>
        <taxon>Plectoidea</taxon>
        <taxon>Plectidae</taxon>
        <taxon>Plectus</taxon>
    </lineage>
</organism>
<dbReference type="PANTHER" id="PTHR31389">
    <property type="entry name" value="LD39211P"/>
    <property type="match status" value="1"/>
</dbReference>
<keyword evidence="2" id="KW-1185">Reference proteome</keyword>
<evidence type="ECO:0000313" key="2">
    <source>
        <dbReference type="Proteomes" id="UP000887566"/>
    </source>
</evidence>
<name>A0A914VZQ0_9BILA</name>
<keyword evidence="1" id="KW-0812">Transmembrane</keyword>
<keyword evidence="1" id="KW-1133">Transmembrane helix</keyword>
<dbReference type="Pfam" id="PF07801">
    <property type="entry name" value="DUF1647"/>
    <property type="match status" value="1"/>
</dbReference>
<evidence type="ECO:0000313" key="3">
    <source>
        <dbReference type="WBParaSite" id="PSAMB.scaffold2733size21590.g18939.t1"/>
    </source>
</evidence>